<dbReference type="Gene3D" id="3.10.20.310">
    <property type="entry name" value="membrane protein fhac"/>
    <property type="match status" value="2"/>
</dbReference>
<dbReference type="PANTHER" id="PTHR12815">
    <property type="entry name" value="SORTING AND ASSEMBLY MACHINERY SAMM50 PROTEIN FAMILY MEMBER"/>
    <property type="match status" value="1"/>
</dbReference>
<evidence type="ECO:0000256" key="7">
    <source>
        <dbReference type="ARBA" id="ARBA00033063"/>
    </source>
</evidence>
<organism evidence="12 13">
    <name type="scientific">Psittacicella melopsittaci</name>
    <dbReference type="NCBI Taxonomy" id="2028576"/>
    <lineage>
        <taxon>Bacteria</taxon>
        <taxon>Pseudomonadati</taxon>
        <taxon>Pseudomonadota</taxon>
        <taxon>Gammaproteobacteria</taxon>
        <taxon>Pasteurellales</taxon>
        <taxon>Psittacicellaceae</taxon>
        <taxon>Psittacicella</taxon>
    </lineage>
</organism>
<evidence type="ECO:0000259" key="11">
    <source>
        <dbReference type="Pfam" id="PF17243"/>
    </source>
</evidence>
<evidence type="ECO:0000256" key="1">
    <source>
        <dbReference type="ARBA" id="ARBA00004442"/>
    </source>
</evidence>
<dbReference type="Proteomes" id="UP000266258">
    <property type="component" value="Unassembled WGS sequence"/>
</dbReference>
<keyword evidence="13" id="KW-1185">Reference proteome</keyword>
<reference evidence="12 13" key="1">
    <citation type="submission" date="2017-08" db="EMBL/GenBank/DDBJ databases">
        <title>Reclassification of Bisgaard taxon 37 and 44.</title>
        <authorList>
            <person name="Christensen H."/>
        </authorList>
    </citation>
    <scope>NUCLEOTIDE SEQUENCE [LARGE SCALE GENOMIC DNA]</scope>
    <source>
        <strain evidence="12 13">B96_4</strain>
    </source>
</reference>
<dbReference type="InterPro" id="IPR039910">
    <property type="entry name" value="D15-like"/>
</dbReference>
<name>A0A3A1Y9E8_9GAMM</name>
<keyword evidence="5" id="KW-0812">Transmembrane</keyword>
<feature type="chain" id="PRO_5017479174" description="Translocation and assembly module subunit TamA" evidence="9">
    <location>
        <begin position="27"/>
        <end position="816"/>
    </location>
</feature>
<evidence type="ECO:0000256" key="3">
    <source>
        <dbReference type="ARBA" id="ARBA00015419"/>
    </source>
</evidence>
<evidence type="ECO:0000313" key="13">
    <source>
        <dbReference type="Proteomes" id="UP000266258"/>
    </source>
</evidence>
<evidence type="ECO:0000256" key="9">
    <source>
        <dbReference type="SAM" id="SignalP"/>
    </source>
</evidence>
<comment type="subcellular location">
    <subcellularLocation>
        <location evidence="1">Cell outer membrane</location>
    </subcellularLocation>
</comment>
<dbReference type="EMBL" id="NRJH01000030">
    <property type="protein sequence ID" value="RIY32737.1"/>
    <property type="molecule type" value="Genomic_DNA"/>
</dbReference>
<comment type="subunit">
    <text evidence="8">Interacts with TamB to form the translocation and assembly module (TAM).</text>
</comment>
<evidence type="ECO:0000256" key="6">
    <source>
        <dbReference type="ARBA" id="ARBA00023136"/>
    </source>
</evidence>
<evidence type="ECO:0000256" key="5">
    <source>
        <dbReference type="ARBA" id="ARBA00022692"/>
    </source>
</evidence>
<dbReference type="AlphaFoldDB" id="A0A3A1Y9E8"/>
<feature type="domain" description="Bacterial surface antigen (D15)" evidence="10">
    <location>
        <begin position="534"/>
        <end position="798"/>
    </location>
</feature>
<dbReference type="PANTHER" id="PTHR12815:SF18">
    <property type="entry name" value="SORTING AND ASSEMBLY MACHINERY COMPONENT 50 HOMOLOG"/>
    <property type="match status" value="1"/>
</dbReference>
<protein>
    <recommendedName>
        <fullName evidence="3">Translocation and assembly module subunit TamA</fullName>
    </recommendedName>
    <alternativeName>
        <fullName evidence="7">Autotransporter assembly factor TamA</fullName>
    </alternativeName>
</protein>
<dbReference type="InterPro" id="IPR000184">
    <property type="entry name" value="Bac_surfAg_D15"/>
</dbReference>
<dbReference type="Gene3D" id="2.40.160.50">
    <property type="entry name" value="membrane protein fhac: a member of the omp85/tpsb transporter family"/>
    <property type="match status" value="1"/>
</dbReference>
<keyword evidence="6" id="KW-0472">Membrane</keyword>
<dbReference type="InterPro" id="IPR035243">
    <property type="entry name" value="TamA_POTRA_Dom_1"/>
</dbReference>
<dbReference type="Pfam" id="PF01103">
    <property type="entry name" value="Omp85"/>
    <property type="match status" value="1"/>
</dbReference>
<keyword evidence="9" id="KW-0732">Signal</keyword>
<dbReference type="GO" id="GO:0009279">
    <property type="term" value="C:cell outer membrane"/>
    <property type="evidence" value="ECO:0007669"/>
    <property type="project" value="UniProtKB-SubCell"/>
</dbReference>
<gene>
    <name evidence="12" type="ORF">CJP74_03790</name>
</gene>
<evidence type="ECO:0000313" key="12">
    <source>
        <dbReference type="EMBL" id="RIY32737.1"/>
    </source>
</evidence>
<dbReference type="Pfam" id="PF17243">
    <property type="entry name" value="POTRA_TamA_1"/>
    <property type="match status" value="1"/>
</dbReference>
<accession>A0A3A1Y9E8</accession>
<evidence type="ECO:0000256" key="8">
    <source>
        <dbReference type="ARBA" id="ARBA00093548"/>
    </source>
</evidence>
<dbReference type="OrthoDB" id="9803054at2"/>
<comment type="caution">
    <text evidence="12">The sequence shown here is derived from an EMBL/GenBank/DDBJ whole genome shotgun (WGS) entry which is preliminary data.</text>
</comment>
<dbReference type="RefSeq" id="WP_119496935.1">
    <property type="nucleotide sequence ID" value="NZ_NRJH01000030.1"/>
</dbReference>
<feature type="domain" description="TamA POTRA" evidence="11">
    <location>
        <begin position="279"/>
        <end position="338"/>
    </location>
</feature>
<feature type="signal peptide" evidence="9">
    <location>
        <begin position="1"/>
        <end position="26"/>
    </location>
</feature>
<evidence type="ECO:0000256" key="4">
    <source>
        <dbReference type="ARBA" id="ARBA00022452"/>
    </source>
</evidence>
<sequence length="816" mass="91555">MKFFRINSAKPWLTLAGALVSLPSLAEDYVVERDGLIITYSEQGTKFTAASSNLPAPVLNNGFNAVTALSLYISQNDIRHIGLTDYPQTYKFVNQVFDALKACQVNYQTDSEVNANSSRGVRNLTYAQVQEVEQQASQGNYNNLYQALNLLGNTLDVPQLSSYVNQPCVIKQLSQGEPIDYVAFNAEQQKAPNVLQVLRAYYRSLFANYYTPAPQKQQTPPLIFTNKGSQAVNEHEFSNKSLLNSQNSFSIETGDFTTQVYGFGSQAEQAALANNLYAQVGENVANAIRTITQVNADGSLRHLFTVNKLVTSAVQAYGFYNANVEVQPEGEKKFVVRVTLGEPVRLTDASQIIIRGQGSGLSTLYTIAQKITPAGSVFKSSDYTQVKDDLLAAAQDAGYLDAQYKVSQVLVNREANIARWNLDLETGTRYHINSINIIGGPLDPRLTYYMTNLSVGEDYSEEKVSRSIAYLQASRNFDTVDLSSQVNRENRSVDLTYTLTNGKPNSLEWSNGYDTTEGLRTSVYYDRYYVNRWGGSIGSNAYLSRLTQRFETYYRHPYLYSPLTKYFTFGFYVERAYQTRLLYYSRSAVAYMNYVRVPFQNWSFTGTLYLRKDLWQELGYNRNQGLAYSEFIFARSGTTTDLSLTLRTTFGLGRLLSGGVSYNAYILKARHTFTLTEKNDLVVGLRLGRIDSNRFRDIAPSLRFYSGGMNSIRGYGYQSISSYKGDADIGANKQMEVTLEFLHSLGNNLKAAVFVDGGDSSDTVSIKNMKDWYYGAGVGVRYYLPVGYASFDIAYPLEPGFQWSKIAFYININASF</sequence>
<evidence type="ECO:0000256" key="2">
    <source>
        <dbReference type="ARBA" id="ARBA00010248"/>
    </source>
</evidence>
<proteinExistence type="inferred from homology"/>
<evidence type="ECO:0000259" key="10">
    <source>
        <dbReference type="Pfam" id="PF01103"/>
    </source>
</evidence>
<keyword evidence="4" id="KW-1134">Transmembrane beta strand</keyword>
<comment type="similarity">
    <text evidence="2">Belongs to the TamA family.</text>
</comment>